<dbReference type="OMA" id="QSYFHRE"/>
<accession>A8P668</accession>
<dbReference type="GO" id="GO:0051377">
    <property type="term" value="F:mannose-ethanolamine phosphotransferase activity"/>
    <property type="evidence" value="ECO:0007669"/>
    <property type="project" value="UniProtKB-UniRule"/>
</dbReference>
<proteinExistence type="inferred from homology"/>
<dbReference type="Proteomes" id="UP000001861">
    <property type="component" value="Unassembled WGS sequence"/>
</dbReference>
<dbReference type="PANTHER" id="PTHR12250:SF0">
    <property type="entry name" value="GPI ETHANOLAMINE PHOSPHATE TRANSFERASE 1"/>
    <property type="match status" value="1"/>
</dbReference>
<feature type="transmembrane region" description="Helical" evidence="14">
    <location>
        <begin position="548"/>
        <end position="567"/>
    </location>
</feature>
<evidence type="ECO:0000256" key="5">
    <source>
        <dbReference type="ARBA" id="ARBA00022502"/>
    </source>
</evidence>
<feature type="transmembrane region" description="Helical" evidence="14">
    <location>
        <begin position="843"/>
        <end position="870"/>
    </location>
</feature>
<evidence type="ECO:0000256" key="13">
    <source>
        <dbReference type="ARBA" id="ARBA00024850"/>
    </source>
</evidence>
<dbReference type="eggNOG" id="KOG2124">
    <property type="taxonomic scope" value="Eukaryota"/>
</dbReference>
<comment type="function">
    <text evidence="13 14">Ethanolamine phosphate transferase involved in glycosylphosphatidylinositol-anchor biosynthesis. Transfers ethanolamine phosphate to the first alpha-1,4-linked mannose of the glycosylphosphatidylinositol precursor of GPI-anchor.</text>
</comment>
<dbReference type="CDD" id="cd16020">
    <property type="entry name" value="GPI_EPT_1"/>
    <property type="match status" value="1"/>
</dbReference>
<evidence type="ECO:0000256" key="14">
    <source>
        <dbReference type="RuleBase" id="RU367138"/>
    </source>
</evidence>
<dbReference type="InterPro" id="IPR037671">
    <property type="entry name" value="PIGN_N"/>
</dbReference>
<keyword evidence="11" id="KW-0325">Glycoprotein</keyword>
<dbReference type="GO" id="GO:0071555">
    <property type="term" value="P:cell wall organization"/>
    <property type="evidence" value="ECO:0007669"/>
    <property type="project" value="UniProtKB-KW"/>
</dbReference>
<evidence type="ECO:0000256" key="4">
    <source>
        <dbReference type="ARBA" id="ARBA00020831"/>
    </source>
</evidence>
<evidence type="ECO:0000256" key="7">
    <source>
        <dbReference type="ARBA" id="ARBA00022692"/>
    </source>
</evidence>
<dbReference type="GO" id="GO:0005789">
    <property type="term" value="C:endoplasmic reticulum membrane"/>
    <property type="evidence" value="ECO:0007669"/>
    <property type="project" value="UniProtKB-SubCell"/>
</dbReference>
<dbReference type="GO" id="GO:0006506">
    <property type="term" value="P:GPI anchor biosynthetic process"/>
    <property type="evidence" value="ECO:0007669"/>
    <property type="project" value="UniProtKB-UniPathway"/>
</dbReference>
<feature type="transmembrane region" description="Helical" evidence="14">
    <location>
        <begin position="579"/>
        <end position="598"/>
    </location>
</feature>
<dbReference type="STRING" id="240176.A8P668"/>
<dbReference type="InParanoid" id="A8P668"/>
<reference evidence="16 17" key="1">
    <citation type="journal article" date="2010" name="Proc. Natl. Acad. Sci. U.S.A.">
        <title>Insights into evolution of multicellular fungi from the assembled chromosomes of the mushroom Coprinopsis cinerea (Coprinus cinereus).</title>
        <authorList>
            <person name="Stajich J.E."/>
            <person name="Wilke S.K."/>
            <person name="Ahren D."/>
            <person name="Au C.H."/>
            <person name="Birren B.W."/>
            <person name="Borodovsky M."/>
            <person name="Burns C."/>
            <person name="Canback B."/>
            <person name="Casselton L.A."/>
            <person name="Cheng C.K."/>
            <person name="Deng J."/>
            <person name="Dietrich F.S."/>
            <person name="Fargo D.C."/>
            <person name="Farman M.L."/>
            <person name="Gathman A.C."/>
            <person name="Goldberg J."/>
            <person name="Guigo R."/>
            <person name="Hoegger P.J."/>
            <person name="Hooker J.B."/>
            <person name="Huggins A."/>
            <person name="James T.Y."/>
            <person name="Kamada T."/>
            <person name="Kilaru S."/>
            <person name="Kodira C."/>
            <person name="Kues U."/>
            <person name="Kupfer D."/>
            <person name="Kwan H.S."/>
            <person name="Lomsadze A."/>
            <person name="Li W."/>
            <person name="Lilly W.W."/>
            <person name="Ma L.J."/>
            <person name="Mackey A.J."/>
            <person name="Manning G."/>
            <person name="Martin F."/>
            <person name="Muraguchi H."/>
            <person name="Natvig D.O."/>
            <person name="Palmerini H."/>
            <person name="Ramesh M.A."/>
            <person name="Rehmeyer C.J."/>
            <person name="Roe B.A."/>
            <person name="Shenoy N."/>
            <person name="Stanke M."/>
            <person name="Ter-Hovhannisyan V."/>
            <person name="Tunlid A."/>
            <person name="Velagapudi R."/>
            <person name="Vision T.J."/>
            <person name="Zeng Q."/>
            <person name="Zolan M.E."/>
            <person name="Pukkila P.J."/>
        </authorList>
    </citation>
    <scope>NUCLEOTIDE SEQUENCE [LARGE SCALE GENOMIC DNA]</scope>
    <source>
        <strain evidence="17">Okayama-7 / 130 / ATCC MYA-4618 / FGSC 9003</strain>
    </source>
</reference>
<dbReference type="GeneID" id="6015697"/>
<dbReference type="RefSeq" id="XP_001839095.2">
    <property type="nucleotide sequence ID" value="XM_001839043.2"/>
</dbReference>
<organism evidence="16 17">
    <name type="scientific">Coprinopsis cinerea (strain Okayama-7 / 130 / ATCC MYA-4618 / FGSC 9003)</name>
    <name type="common">Inky cap fungus</name>
    <name type="synonym">Hormographiella aspergillata</name>
    <dbReference type="NCBI Taxonomy" id="240176"/>
    <lineage>
        <taxon>Eukaryota</taxon>
        <taxon>Fungi</taxon>
        <taxon>Dikarya</taxon>
        <taxon>Basidiomycota</taxon>
        <taxon>Agaricomycotina</taxon>
        <taxon>Agaricomycetes</taxon>
        <taxon>Agaricomycetidae</taxon>
        <taxon>Agaricales</taxon>
        <taxon>Agaricineae</taxon>
        <taxon>Psathyrellaceae</taxon>
        <taxon>Coprinopsis</taxon>
    </lineage>
</organism>
<evidence type="ECO:0000259" key="15">
    <source>
        <dbReference type="Pfam" id="PF04987"/>
    </source>
</evidence>
<feature type="transmembrane region" description="Helical" evidence="14">
    <location>
        <begin position="948"/>
        <end position="972"/>
    </location>
</feature>
<dbReference type="InterPro" id="IPR002591">
    <property type="entry name" value="Phosphodiest/P_Trfase"/>
</dbReference>
<dbReference type="KEGG" id="cci:CC1G_10660"/>
<dbReference type="FunCoup" id="A8P668">
    <property type="interactions" value="183"/>
</dbReference>
<keyword evidence="12" id="KW-0961">Cell wall biogenesis/degradation</keyword>
<dbReference type="UniPathway" id="UPA00196"/>
<feature type="domain" description="GPI ethanolamine phosphate transferase 1 C-terminal" evidence="15">
    <location>
        <begin position="475"/>
        <end position="941"/>
    </location>
</feature>
<comment type="pathway">
    <text evidence="2 14">Glycolipid biosynthesis; glycosylphosphatidylinositol-anchor biosynthesis.</text>
</comment>
<keyword evidence="10 14" id="KW-0472">Membrane</keyword>
<comment type="similarity">
    <text evidence="3 14">Belongs to the PIGG/PIGN/PIGO family. PIGN subfamily.</text>
</comment>
<dbReference type="EMBL" id="AACS02000005">
    <property type="protein sequence ID" value="EAU82755.2"/>
    <property type="molecule type" value="Genomic_DNA"/>
</dbReference>
<feature type="transmembrane region" description="Helical" evidence="14">
    <location>
        <begin position="24"/>
        <end position="44"/>
    </location>
</feature>
<dbReference type="HOGENOM" id="CLU_007676_0_0_1"/>
<sequence>MGKTGVEANGTPKLAPFNYSISKLLILGFLFHVVFIYSVFDCYFTSPVVSGMKSFNVGSSPAKRLVLIVGDGLRADLLFNTYPFPNIPGSPRIVAPHLRSIVESRGAFGISHTRVPTESRPGHVAIIGESHLLVFGLQGYSCSAAGMYEDVSAVTKVDFDSVFNQSSATFQFGSPDITPMFTRGATPGKVKEWCYDAEAEDFTKDATELDLWVLDHLESLLRNATTDPSLDKELRQDKVVFFLHLLGLDTTGHSYRPHSKEYMNNIQVVDSIVKRTEELISSFYGDEETSYVFTADHGMSVIGNHGDGHPDNTRTPIIAWGKGVRGPLPDPNSESHDDYSRPWELSHLYRRDMEQADIAPLMSSLVGIDWPVNSVGVLPDTDPSLPGYLDTKASDSFVARAAFTNAKMILEQYRVKNDIKKSHSIWYSPFKALHQDPQQAPGEADLKTIEALLANGSWTEARRESLSLVKKALSGLHYLQTYDRTLIRTIVTFAYTGWAAFACIYLFRTGDVPTPSGRTYHQILNGLAAAILGATWMVFFVQKSPWTFYIYVAFPVYFWQQFLVYGAPSIVGRVAYSGYANVILRVALVVICTQAMVLGYTHRSIWSIGLFFIAVVWPLTWNSNAEVPATTTLAWGASSLLTAVFPLLPVDKTENLTTILAGGVSIIALASLGLVIVASHTTKPAARSSIYTTFATQVLLMLLMMLVTASSVRHLQRKNGLPVLNETLGWIILGEDIRRCCGRAVRLIVLLCIGVASLFPFTGIGYQKTAESRILRYFLGFGPAFVILSISVEGMFYASFTACLLAWLDVERRLRQRPEGSQEGSAKSTALSSYRFQPDDLRIALFFLFFVQIGFFGTGNVASISSFYLAPVYRLIPIFSPFFMTSLLLFKIVVPYVMLGVVFAQLNKALQLPPFSLLLVALAIVDGMTLSFFYQVKDTGSWLEIGQSISFFCITSLLLLWAALICAIGEYLMSGTVTHDSTVKSD</sequence>
<evidence type="ECO:0000256" key="3">
    <source>
        <dbReference type="ARBA" id="ARBA00008400"/>
    </source>
</evidence>
<feature type="transmembrane region" description="Helical" evidence="14">
    <location>
        <begin position="786"/>
        <end position="808"/>
    </location>
</feature>
<feature type="transmembrane region" description="Helical" evidence="14">
    <location>
        <begin position="657"/>
        <end position="678"/>
    </location>
</feature>
<evidence type="ECO:0000256" key="1">
    <source>
        <dbReference type="ARBA" id="ARBA00004477"/>
    </source>
</evidence>
<comment type="caution">
    <text evidence="16">The sequence shown here is derived from an EMBL/GenBank/DDBJ whole genome shotgun (WGS) entry which is preliminary data.</text>
</comment>
<evidence type="ECO:0000256" key="8">
    <source>
        <dbReference type="ARBA" id="ARBA00022824"/>
    </source>
</evidence>
<protein>
    <recommendedName>
        <fullName evidence="4 14">GPI ethanolamine phosphate transferase 1</fullName>
        <ecNumber evidence="14">2.-.-.-</ecNumber>
    </recommendedName>
</protein>
<evidence type="ECO:0000256" key="9">
    <source>
        <dbReference type="ARBA" id="ARBA00022989"/>
    </source>
</evidence>
<dbReference type="AlphaFoldDB" id="A8P668"/>
<dbReference type="SUPFAM" id="SSF53649">
    <property type="entry name" value="Alkaline phosphatase-like"/>
    <property type="match status" value="1"/>
</dbReference>
<keyword evidence="7 14" id="KW-0812">Transmembrane</keyword>
<dbReference type="PANTHER" id="PTHR12250">
    <property type="entry name" value="PHOSPHATIDYLINOSITOL GLYCAN, CLASS N"/>
    <property type="match status" value="1"/>
</dbReference>
<keyword evidence="9 14" id="KW-1133">Transmembrane helix</keyword>
<keyword evidence="6 14" id="KW-0808">Transferase</keyword>
<name>A8P668_COPC7</name>
<evidence type="ECO:0000256" key="12">
    <source>
        <dbReference type="ARBA" id="ARBA00023316"/>
    </source>
</evidence>
<dbReference type="InterPro" id="IPR017852">
    <property type="entry name" value="GPI_EtnP_transferase_1_C"/>
</dbReference>
<evidence type="ECO:0000256" key="11">
    <source>
        <dbReference type="ARBA" id="ARBA00023180"/>
    </source>
</evidence>
<feature type="transmembrane region" description="Helical" evidence="14">
    <location>
        <begin position="633"/>
        <end position="650"/>
    </location>
</feature>
<dbReference type="Gene3D" id="3.40.720.10">
    <property type="entry name" value="Alkaline Phosphatase, subunit A"/>
    <property type="match status" value="2"/>
</dbReference>
<gene>
    <name evidence="16" type="ORF">CC1G_10660</name>
</gene>
<feature type="transmembrane region" description="Helical" evidence="14">
    <location>
        <begin position="605"/>
        <end position="621"/>
    </location>
</feature>
<keyword evidence="17" id="KW-1185">Reference proteome</keyword>
<dbReference type="Pfam" id="PF04987">
    <property type="entry name" value="PigN"/>
    <property type="match status" value="1"/>
</dbReference>
<keyword evidence="5 14" id="KW-0337">GPI-anchor biosynthesis</keyword>
<evidence type="ECO:0000256" key="2">
    <source>
        <dbReference type="ARBA" id="ARBA00004687"/>
    </source>
</evidence>
<dbReference type="VEuPathDB" id="FungiDB:CC1G_10660"/>
<evidence type="ECO:0000256" key="6">
    <source>
        <dbReference type="ARBA" id="ARBA00022679"/>
    </source>
</evidence>
<keyword evidence="8 14" id="KW-0256">Endoplasmic reticulum</keyword>
<evidence type="ECO:0000256" key="10">
    <source>
        <dbReference type="ARBA" id="ARBA00023136"/>
    </source>
</evidence>
<dbReference type="EC" id="2.-.-.-" evidence="14"/>
<feature type="transmembrane region" description="Helical" evidence="14">
    <location>
        <begin position="486"/>
        <end position="507"/>
    </location>
</feature>
<dbReference type="FunFam" id="3.40.720.10:FF:000015">
    <property type="entry name" value="GPI ethanolamine phosphate transferase 1"/>
    <property type="match status" value="1"/>
</dbReference>
<feature type="transmembrane region" description="Helical" evidence="14">
    <location>
        <begin position="690"/>
        <end position="709"/>
    </location>
</feature>
<evidence type="ECO:0000313" key="17">
    <source>
        <dbReference type="Proteomes" id="UP000001861"/>
    </source>
</evidence>
<dbReference type="InterPro" id="IPR007070">
    <property type="entry name" value="GPI_EtnP_transferase_1"/>
</dbReference>
<evidence type="ECO:0000313" key="16">
    <source>
        <dbReference type="EMBL" id="EAU82755.2"/>
    </source>
</evidence>
<dbReference type="OrthoDB" id="2748310at2759"/>
<feature type="transmembrane region" description="Helical" evidence="14">
    <location>
        <begin position="915"/>
        <end position="936"/>
    </location>
</feature>
<feature type="transmembrane region" description="Helical" evidence="14">
    <location>
        <begin position="747"/>
        <end position="766"/>
    </location>
</feature>
<feature type="transmembrane region" description="Helical" evidence="14">
    <location>
        <begin position="519"/>
        <end position="541"/>
    </location>
</feature>
<feature type="transmembrane region" description="Helical" evidence="14">
    <location>
        <begin position="882"/>
        <end position="903"/>
    </location>
</feature>
<comment type="subcellular location">
    <subcellularLocation>
        <location evidence="1 14">Endoplasmic reticulum membrane</location>
        <topology evidence="1 14">Multi-pass membrane protein</topology>
    </subcellularLocation>
</comment>
<dbReference type="Pfam" id="PF01663">
    <property type="entry name" value="Phosphodiest"/>
    <property type="match status" value="1"/>
</dbReference>
<dbReference type="InterPro" id="IPR017850">
    <property type="entry name" value="Alkaline_phosphatase_core_sf"/>
</dbReference>